<protein>
    <submittedName>
        <fullName evidence="1">Uncharacterized protein</fullName>
    </submittedName>
</protein>
<evidence type="ECO:0000313" key="1">
    <source>
        <dbReference type="EMBL" id="QIG72597.1"/>
    </source>
</evidence>
<name>A0A7S5R7L7_9CAUD</name>
<keyword evidence="2" id="KW-1185">Reference proteome</keyword>
<dbReference type="EMBL" id="MN988525">
    <property type="protein sequence ID" value="QIG72597.1"/>
    <property type="molecule type" value="Genomic_DNA"/>
</dbReference>
<proteinExistence type="predicted"/>
<evidence type="ECO:0000313" key="2">
    <source>
        <dbReference type="Proteomes" id="UP000655883"/>
    </source>
</evidence>
<dbReference type="Proteomes" id="UP000655883">
    <property type="component" value="Segment"/>
</dbReference>
<organism evidence="1 2">
    <name type="scientific">Rhizobium phage RHph_Y65</name>
    <dbReference type="NCBI Taxonomy" id="2509785"/>
    <lineage>
        <taxon>Viruses</taxon>
        <taxon>Duplodnaviria</taxon>
        <taxon>Heunggongvirae</taxon>
        <taxon>Uroviricota</taxon>
        <taxon>Caudoviricetes</taxon>
        <taxon>Kleczkowskaviridae</taxon>
        <taxon>Cuauhnahuacvirus</taxon>
        <taxon>Cuauhnahuacvirus Y65</taxon>
    </lineage>
</organism>
<gene>
    <name evidence="1" type="ORF">EVB97_039</name>
</gene>
<reference evidence="1 2" key="1">
    <citation type="submission" date="2020-01" db="EMBL/GenBank/DDBJ databases">
        <title>Patterns of diversity and host range of bacteriophage communities associated with bean-nodulatin bacteria.</title>
        <authorList>
            <person name="Vann Cauwenberghe J."/>
            <person name="Santamaria R.I."/>
            <person name="Bustos P."/>
            <person name="Juarez S."/>
            <person name="Gonzalez V."/>
        </authorList>
    </citation>
    <scope>NUCLEOTIDE SEQUENCE [LARGE SCALE GENOMIC DNA]</scope>
    <source>
        <strain evidence="2">RHph</strain>
    </source>
</reference>
<sequence>MPSKEMLEIQKRWNDKYGHLSLEDREALIKRETEEGLRRLKDAGIVPTMTADELMKLTRDR</sequence>
<accession>A0A7S5R7L7</accession>